<dbReference type="EMBL" id="CP049332">
    <property type="protein sequence ID" value="QIH43668.1"/>
    <property type="molecule type" value="Genomic_DNA"/>
</dbReference>
<keyword evidence="1" id="KW-0812">Transmembrane</keyword>
<keyword evidence="1" id="KW-0472">Membrane</keyword>
<keyword evidence="3" id="KW-1185">Reference proteome</keyword>
<organism evidence="2 3">
    <name type="scientific">Vibrio ziniensis</name>
    <dbReference type="NCBI Taxonomy" id="2711221"/>
    <lineage>
        <taxon>Bacteria</taxon>
        <taxon>Pseudomonadati</taxon>
        <taxon>Pseudomonadota</taxon>
        <taxon>Gammaproteobacteria</taxon>
        <taxon>Vibrionales</taxon>
        <taxon>Vibrionaceae</taxon>
        <taxon>Vibrio</taxon>
    </lineage>
</organism>
<dbReference type="AlphaFoldDB" id="A0A6G7CNR3"/>
<dbReference type="Proteomes" id="UP000503003">
    <property type="component" value="Chromosome 2"/>
</dbReference>
<reference evidence="2 3" key="1">
    <citation type="submission" date="2020-02" db="EMBL/GenBank/DDBJ databases">
        <title>A complete genome of a marine bacterium Vibrio sp. ZWAL4003 isolated from the mangrove sediment with the ability to degrade polysaccharides.</title>
        <authorList>
            <person name="Wu J."/>
            <person name="Qu W."/>
            <person name="Zeng R."/>
        </authorList>
    </citation>
    <scope>NUCLEOTIDE SEQUENCE [LARGE SCALE GENOMIC DNA]</scope>
    <source>
        <strain evidence="2 3">ZWAL4003</strain>
    </source>
</reference>
<keyword evidence="1" id="KW-1133">Transmembrane helix</keyword>
<gene>
    <name evidence="2" type="ORF">G5S32_16910</name>
</gene>
<dbReference type="RefSeq" id="WP_165313344.1">
    <property type="nucleotide sequence ID" value="NZ_CP049332.1"/>
</dbReference>
<feature type="transmembrane region" description="Helical" evidence="1">
    <location>
        <begin position="40"/>
        <end position="59"/>
    </location>
</feature>
<dbReference type="KEGG" id="vzi:G5S32_16910"/>
<evidence type="ECO:0000256" key="1">
    <source>
        <dbReference type="SAM" id="Phobius"/>
    </source>
</evidence>
<proteinExistence type="predicted"/>
<dbReference type="InterPro" id="IPR021529">
    <property type="entry name" value="DUF2798"/>
</dbReference>
<dbReference type="Pfam" id="PF11391">
    <property type="entry name" value="DUF2798"/>
    <property type="match status" value="1"/>
</dbReference>
<sequence>MNKKQFWYTALLSSFTMAIIMSGVLSGYKIGFSSEWPANWFNSFLIAWPLALLLNLTALPQIRKLAFWLAEPKISCDIKAKNRA</sequence>
<evidence type="ECO:0000313" key="3">
    <source>
        <dbReference type="Proteomes" id="UP000503003"/>
    </source>
</evidence>
<name>A0A6G7CNR3_9VIBR</name>
<evidence type="ECO:0000313" key="2">
    <source>
        <dbReference type="EMBL" id="QIH43668.1"/>
    </source>
</evidence>
<protein>
    <submittedName>
        <fullName evidence="2">DUF2798 domain-containing protein</fullName>
    </submittedName>
</protein>
<feature type="transmembrane region" description="Helical" evidence="1">
    <location>
        <begin position="7"/>
        <end position="28"/>
    </location>
</feature>
<accession>A0A6G7CNR3</accession>